<dbReference type="PANTHER" id="PTHR33993:SF1">
    <property type="entry name" value="GLYOXALASE FAMILY PROTEIN"/>
    <property type="match status" value="1"/>
</dbReference>
<dbReference type="STRING" id="634430.SAMN04488241_101384"/>
<evidence type="ECO:0000313" key="3">
    <source>
        <dbReference type="Proteomes" id="UP000199586"/>
    </source>
</evidence>
<dbReference type="PANTHER" id="PTHR33993">
    <property type="entry name" value="GLYOXALASE-RELATED"/>
    <property type="match status" value="1"/>
</dbReference>
<dbReference type="RefSeq" id="WP_093330534.1">
    <property type="nucleotide sequence ID" value="NZ_FOXP01000001.1"/>
</dbReference>
<dbReference type="InterPro" id="IPR029068">
    <property type="entry name" value="Glyas_Bleomycin-R_OHBP_Dase"/>
</dbReference>
<dbReference type="SUPFAM" id="SSF54593">
    <property type="entry name" value="Glyoxalase/Bleomycin resistance protein/Dihydroxybiphenyl dioxygenase"/>
    <property type="match status" value="1"/>
</dbReference>
<evidence type="ECO:0000313" key="2">
    <source>
        <dbReference type="EMBL" id="SFP39931.1"/>
    </source>
</evidence>
<dbReference type="EMBL" id="FOXP01000001">
    <property type="protein sequence ID" value="SFP39931.1"/>
    <property type="molecule type" value="Genomic_DNA"/>
</dbReference>
<dbReference type="Proteomes" id="UP000199586">
    <property type="component" value="Unassembled WGS sequence"/>
</dbReference>
<dbReference type="InterPro" id="IPR004360">
    <property type="entry name" value="Glyas_Fos-R_dOase_dom"/>
</dbReference>
<dbReference type="InterPro" id="IPR052164">
    <property type="entry name" value="Anthracycline_SecMetBiosynth"/>
</dbReference>
<evidence type="ECO:0000259" key="1">
    <source>
        <dbReference type="PROSITE" id="PS51819"/>
    </source>
</evidence>
<keyword evidence="3" id="KW-1185">Reference proteome</keyword>
<dbReference type="CDD" id="cd07247">
    <property type="entry name" value="SgaA_N_like"/>
    <property type="match status" value="1"/>
</dbReference>
<dbReference type="OrthoDB" id="9792323at2"/>
<dbReference type="Gene3D" id="3.10.180.10">
    <property type="entry name" value="2,3-Dihydroxybiphenyl 1,2-Dioxygenase, domain 1"/>
    <property type="match status" value="1"/>
</dbReference>
<dbReference type="Pfam" id="PF00903">
    <property type="entry name" value="Glyoxalase"/>
    <property type="match status" value="1"/>
</dbReference>
<dbReference type="InterPro" id="IPR037523">
    <property type="entry name" value="VOC_core"/>
</dbReference>
<sequence length="111" mass="11765">MARINFIELPAGDLGAARTFYASVFGWELTDFGPSYSSTTTGDVDLGLQGDGREASAAPLPVVLVDDLEAAYAAVERAGGRISKPIFGFPGGRRFHFLDPNGLELAIMQAD</sequence>
<accession>A0A1I5Q1T1</accession>
<name>A0A1I5Q1T1_9SPHN</name>
<proteinExistence type="predicted"/>
<dbReference type="AlphaFoldDB" id="A0A1I5Q1T1"/>
<reference evidence="2 3" key="1">
    <citation type="submission" date="2016-10" db="EMBL/GenBank/DDBJ databases">
        <authorList>
            <person name="de Groot N.N."/>
        </authorList>
    </citation>
    <scope>NUCLEOTIDE SEQUENCE [LARGE SCALE GENOMIC DNA]</scope>
    <source>
        <strain evidence="2 3">CGMCC 1.9113</strain>
    </source>
</reference>
<organism evidence="2 3">
    <name type="scientific">Sphingomonas rubra</name>
    <dbReference type="NCBI Taxonomy" id="634430"/>
    <lineage>
        <taxon>Bacteria</taxon>
        <taxon>Pseudomonadati</taxon>
        <taxon>Pseudomonadota</taxon>
        <taxon>Alphaproteobacteria</taxon>
        <taxon>Sphingomonadales</taxon>
        <taxon>Sphingomonadaceae</taxon>
        <taxon>Sphingomonas</taxon>
    </lineage>
</organism>
<dbReference type="PROSITE" id="PS51819">
    <property type="entry name" value="VOC"/>
    <property type="match status" value="1"/>
</dbReference>
<protein>
    <recommendedName>
        <fullName evidence="1">VOC domain-containing protein</fullName>
    </recommendedName>
</protein>
<feature type="domain" description="VOC" evidence="1">
    <location>
        <begin position="3"/>
        <end position="110"/>
    </location>
</feature>
<gene>
    <name evidence="2" type="ORF">SAMN04488241_101384</name>
</gene>